<dbReference type="SUPFAM" id="SSF53335">
    <property type="entry name" value="S-adenosyl-L-methionine-dependent methyltransferases"/>
    <property type="match status" value="1"/>
</dbReference>
<dbReference type="GO" id="GO:0032259">
    <property type="term" value="P:methylation"/>
    <property type="evidence" value="ECO:0007669"/>
    <property type="project" value="UniProtKB-KW"/>
</dbReference>
<dbReference type="Gene3D" id="3.40.50.150">
    <property type="entry name" value="Vaccinia Virus protein VP39"/>
    <property type="match status" value="1"/>
</dbReference>
<comment type="caution">
    <text evidence="2">The sequence shown here is derived from an EMBL/GenBank/DDBJ whole genome shotgun (WGS) entry which is preliminary data.</text>
</comment>
<name>A0ABU2L525_9ACTN</name>
<sequence>MSGEKESETGASGGGRGAAIDASVPHSARIWNYWLGGKDNYAVDRAAGDAYREAFPDVVDIARSSRYFLVRSIRYLAGEAGIRQFLDVGTGLPTVDNTHEVAQRVAPEARVVYVDNDPLVLVHAHALLTSSSQGATEYIQADVHEPEAILAAAGRTLDLTRPVGLILSGILGHVADYDEARSIVARLLDGLPAGSFLSLNDGMITDEAYARAQQEYNDTGAVPYNLRTRDQIAGYFEGLELVEPGVVPVPLWRPDLPELDGGQPPNAVGGVGRKP</sequence>
<keyword evidence="2" id="KW-0489">Methyltransferase</keyword>
<protein>
    <submittedName>
        <fullName evidence="2">SAM-dependent methyltransferase</fullName>
        <ecNumber evidence="2">2.1.1.-</ecNumber>
    </submittedName>
</protein>
<proteinExistence type="predicted"/>
<keyword evidence="3" id="KW-1185">Reference proteome</keyword>
<dbReference type="EC" id="2.1.1.-" evidence="2"/>
<gene>
    <name evidence="2" type="ORF">RM780_06510</name>
</gene>
<organism evidence="2 3">
    <name type="scientific">Streptomyces boetiae</name>
    <dbReference type="NCBI Taxonomy" id="3075541"/>
    <lineage>
        <taxon>Bacteria</taxon>
        <taxon>Bacillati</taxon>
        <taxon>Actinomycetota</taxon>
        <taxon>Actinomycetes</taxon>
        <taxon>Kitasatosporales</taxon>
        <taxon>Streptomycetaceae</taxon>
        <taxon>Streptomyces</taxon>
    </lineage>
</organism>
<dbReference type="EMBL" id="JAVREN010000006">
    <property type="protein sequence ID" value="MDT0306612.1"/>
    <property type="molecule type" value="Genomic_DNA"/>
</dbReference>
<keyword evidence="2" id="KW-0808">Transferase</keyword>
<dbReference type="Pfam" id="PF04672">
    <property type="entry name" value="Methyltransf_19"/>
    <property type="match status" value="1"/>
</dbReference>
<dbReference type="PIRSF" id="PIRSF017393">
    <property type="entry name" value="MTase_SAV2177"/>
    <property type="match status" value="1"/>
</dbReference>
<accession>A0ABU2L525</accession>
<dbReference type="Proteomes" id="UP001183388">
    <property type="component" value="Unassembled WGS sequence"/>
</dbReference>
<reference evidence="3" key="1">
    <citation type="submission" date="2023-07" db="EMBL/GenBank/DDBJ databases">
        <title>30 novel species of actinomycetes from the DSMZ collection.</title>
        <authorList>
            <person name="Nouioui I."/>
        </authorList>
    </citation>
    <scope>NUCLEOTIDE SEQUENCE [LARGE SCALE GENOMIC DNA]</scope>
    <source>
        <strain evidence="3">DSM 44917</strain>
    </source>
</reference>
<dbReference type="RefSeq" id="WP_311629538.1">
    <property type="nucleotide sequence ID" value="NZ_JAVREN010000006.1"/>
</dbReference>
<feature type="region of interest" description="Disordered" evidence="1">
    <location>
        <begin position="255"/>
        <end position="275"/>
    </location>
</feature>
<dbReference type="InterPro" id="IPR029063">
    <property type="entry name" value="SAM-dependent_MTases_sf"/>
</dbReference>
<dbReference type="InterPro" id="IPR006764">
    <property type="entry name" value="SAM_dep_MeTrfase_SAV2177_type"/>
</dbReference>
<evidence type="ECO:0000313" key="3">
    <source>
        <dbReference type="Proteomes" id="UP001183388"/>
    </source>
</evidence>
<dbReference type="GO" id="GO:0008168">
    <property type="term" value="F:methyltransferase activity"/>
    <property type="evidence" value="ECO:0007669"/>
    <property type="project" value="UniProtKB-KW"/>
</dbReference>
<evidence type="ECO:0000313" key="2">
    <source>
        <dbReference type="EMBL" id="MDT0306612.1"/>
    </source>
</evidence>
<evidence type="ECO:0000256" key="1">
    <source>
        <dbReference type="SAM" id="MobiDB-lite"/>
    </source>
</evidence>